<organism evidence="1 2">
    <name type="scientific">Candidatus Gottesmanbacteria bacterium RIFCSPLOWO2_01_FULL_43_11b</name>
    <dbReference type="NCBI Taxonomy" id="1798392"/>
    <lineage>
        <taxon>Bacteria</taxon>
        <taxon>Candidatus Gottesmaniibacteriota</taxon>
    </lineage>
</organism>
<dbReference type="STRING" id="1798392.A3A79_05190"/>
<accession>A0A1F6AIJ4</accession>
<dbReference type="AlphaFoldDB" id="A0A1F6AIJ4"/>
<dbReference type="Proteomes" id="UP000178759">
    <property type="component" value="Unassembled WGS sequence"/>
</dbReference>
<protein>
    <submittedName>
        <fullName evidence="1">Uncharacterized protein</fullName>
    </submittedName>
</protein>
<evidence type="ECO:0000313" key="2">
    <source>
        <dbReference type="Proteomes" id="UP000178759"/>
    </source>
</evidence>
<sequence>MKREFDPTQQTFFKSPRPHTGLLSRVRSYHPGVYNMEGHPPLKILVLGAAEVKYLKEKVGTIPVTEITDPNTQVWFKNRRDEGTTTLSEKPIGFVQDTEGARMDLKKGKFKEKKPELSLVPDKNFNY</sequence>
<proteinExistence type="predicted"/>
<reference evidence="1 2" key="1">
    <citation type="journal article" date="2016" name="Nat. Commun.">
        <title>Thousands of microbial genomes shed light on interconnected biogeochemical processes in an aquifer system.</title>
        <authorList>
            <person name="Anantharaman K."/>
            <person name="Brown C.T."/>
            <person name="Hug L.A."/>
            <person name="Sharon I."/>
            <person name="Castelle C.J."/>
            <person name="Probst A.J."/>
            <person name="Thomas B.C."/>
            <person name="Singh A."/>
            <person name="Wilkins M.J."/>
            <person name="Karaoz U."/>
            <person name="Brodie E.L."/>
            <person name="Williams K.H."/>
            <person name="Hubbard S.S."/>
            <person name="Banfield J.F."/>
        </authorList>
    </citation>
    <scope>NUCLEOTIDE SEQUENCE [LARGE SCALE GENOMIC DNA]</scope>
</reference>
<evidence type="ECO:0000313" key="1">
    <source>
        <dbReference type="EMBL" id="OGG24550.1"/>
    </source>
</evidence>
<name>A0A1F6AIJ4_9BACT</name>
<dbReference type="EMBL" id="MFJV01000001">
    <property type="protein sequence ID" value="OGG24550.1"/>
    <property type="molecule type" value="Genomic_DNA"/>
</dbReference>
<gene>
    <name evidence="1" type="ORF">A3A79_05190</name>
</gene>
<comment type="caution">
    <text evidence="1">The sequence shown here is derived from an EMBL/GenBank/DDBJ whole genome shotgun (WGS) entry which is preliminary data.</text>
</comment>